<dbReference type="RefSeq" id="WP_006361255.1">
    <property type="nucleotide sequence ID" value="NZ_GG700630.1"/>
</dbReference>
<evidence type="ECO:0000313" key="7">
    <source>
        <dbReference type="Proteomes" id="UP000006001"/>
    </source>
</evidence>
<comment type="similarity">
    <text evidence="3">Belongs to the RimP family.</text>
</comment>
<keyword evidence="7" id="KW-1185">Reference proteome</keyword>
<dbReference type="Gene3D" id="2.30.30.180">
    <property type="entry name" value="Ribosome maturation factor RimP, C-terminal domain"/>
    <property type="match status" value="1"/>
</dbReference>
<feature type="domain" description="Ribosome maturation factor RimP C-terminal" evidence="5">
    <location>
        <begin position="87"/>
        <end position="150"/>
    </location>
</feature>
<dbReference type="SUPFAM" id="SSF75420">
    <property type="entry name" value="YhbC-like, N-terminal domain"/>
    <property type="match status" value="1"/>
</dbReference>
<feature type="domain" description="Ribosome maturation factor RimP N-terminal" evidence="4">
    <location>
        <begin position="14"/>
        <end position="84"/>
    </location>
</feature>
<dbReference type="Proteomes" id="UP000006001">
    <property type="component" value="Unassembled WGS sequence"/>
</dbReference>
<dbReference type="SUPFAM" id="SSF74942">
    <property type="entry name" value="YhbC-like, C-terminal domain"/>
    <property type="match status" value="1"/>
</dbReference>
<proteinExistence type="inferred from homology"/>
<dbReference type="Gene3D" id="3.30.300.70">
    <property type="entry name" value="RimP-like superfamily, N-terminal"/>
    <property type="match status" value="1"/>
</dbReference>
<comment type="function">
    <text evidence="3">Required for maturation of 30S ribosomal subunits.</text>
</comment>
<dbReference type="Pfam" id="PF17384">
    <property type="entry name" value="DUF150_C"/>
    <property type="match status" value="1"/>
</dbReference>
<dbReference type="CDD" id="cd01734">
    <property type="entry name" value="YlxS_C"/>
    <property type="match status" value="1"/>
</dbReference>
<dbReference type="InterPro" id="IPR028989">
    <property type="entry name" value="RimP_N"/>
</dbReference>
<dbReference type="GO" id="GO:0006412">
    <property type="term" value="P:translation"/>
    <property type="evidence" value="ECO:0007669"/>
    <property type="project" value="TreeGrafter"/>
</dbReference>
<keyword evidence="2 3" id="KW-0690">Ribosome biogenesis</keyword>
<protein>
    <recommendedName>
        <fullName evidence="3">Ribosome maturation factor RimP</fullName>
    </recommendedName>
</protein>
<reference evidence="6" key="1">
    <citation type="submission" date="2009-10" db="EMBL/GenBank/DDBJ databases">
        <authorList>
            <person name="Weinstock G."/>
            <person name="Sodergren E."/>
            <person name="Clifton S."/>
            <person name="Fulton L."/>
            <person name="Fulton B."/>
            <person name="Courtney L."/>
            <person name="Fronick C."/>
            <person name="Harrison M."/>
            <person name="Strong C."/>
            <person name="Farmer C."/>
            <person name="Delahaunty K."/>
            <person name="Markovic C."/>
            <person name="Hall O."/>
            <person name="Minx P."/>
            <person name="Tomlinson C."/>
            <person name="Mitreva M."/>
            <person name="Nelson J."/>
            <person name="Hou S."/>
            <person name="Wollam A."/>
            <person name="Pepin K.H."/>
            <person name="Johnson M."/>
            <person name="Bhonagiri V."/>
            <person name="Nash W.E."/>
            <person name="Warren W."/>
            <person name="Chinwalla A."/>
            <person name="Mardis E.R."/>
            <person name="Wilson R.K."/>
        </authorList>
    </citation>
    <scope>NUCLEOTIDE SEQUENCE [LARGE SCALE GENOMIC DNA]</scope>
    <source>
        <strain evidence="6">ATCC 700122</strain>
    </source>
</reference>
<dbReference type="eggNOG" id="COG0779">
    <property type="taxonomic scope" value="Bacteria"/>
</dbReference>
<comment type="caution">
    <text evidence="6">The sequence shown here is derived from an EMBL/GenBank/DDBJ whole genome shotgun (WGS) entry which is preliminary data.</text>
</comment>
<dbReference type="GO" id="GO:0005829">
    <property type="term" value="C:cytosol"/>
    <property type="evidence" value="ECO:0007669"/>
    <property type="project" value="TreeGrafter"/>
</dbReference>
<keyword evidence="1 3" id="KW-0963">Cytoplasm</keyword>
<evidence type="ECO:0000256" key="1">
    <source>
        <dbReference type="ARBA" id="ARBA00022490"/>
    </source>
</evidence>
<dbReference type="HOGENOM" id="CLU_070525_1_1_11"/>
<dbReference type="EMBL" id="ACUX02000003">
    <property type="protein sequence ID" value="EEZ62290.1"/>
    <property type="molecule type" value="Genomic_DNA"/>
</dbReference>
<dbReference type="STRING" id="649764.HMPREF0762_00005"/>
<dbReference type="Pfam" id="PF02576">
    <property type="entry name" value="RimP_N"/>
    <property type="match status" value="1"/>
</dbReference>
<sequence length="157" mass="16952">MLTTKEASLLAALEPRAIEEGIEIVTIEVVGSRKAPTIRVYIDTEQGIVFDDIAAAQAWINEILDEIDPFPGAYTLEVSSPGIDRPLRTRGHFEAAVGEQVYATCSEPVDGRSRFSGTLLGVAEDGGAIRLSVDGDEVVLPFSIIKRAHIKGVVEFK</sequence>
<evidence type="ECO:0000313" key="6">
    <source>
        <dbReference type="EMBL" id="EEZ62290.1"/>
    </source>
</evidence>
<dbReference type="GO" id="GO:0000028">
    <property type="term" value="P:ribosomal small subunit assembly"/>
    <property type="evidence" value="ECO:0007669"/>
    <property type="project" value="TreeGrafter"/>
</dbReference>
<dbReference type="GeneID" id="85008437"/>
<dbReference type="AlphaFoldDB" id="D0WDY4"/>
<evidence type="ECO:0000259" key="5">
    <source>
        <dbReference type="Pfam" id="PF17384"/>
    </source>
</evidence>
<dbReference type="PANTHER" id="PTHR33867:SF1">
    <property type="entry name" value="RIBOSOME MATURATION FACTOR RIMP"/>
    <property type="match status" value="1"/>
</dbReference>
<dbReference type="InterPro" id="IPR003728">
    <property type="entry name" value="Ribosome_maturation_RimP"/>
</dbReference>
<dbReference type="InterPro" id="IPR035956">
    <property type="entry name" value="RimP_N_sf"/>
</dbReference>
<dbReference type="PANTHER" id="PTHR33867">
    <property type="entry name" value="RIBOSOME MATURATION FACTOR RIMP"/>
    <property type="match status" value="1"/>
</dbReference>
<organism evidence="6 7">
    <name type="scientific">Slackia exigua (strain ATCC 700122 / DSM 15923 / CIP 105133 / JCM 11022 / KCTC 5966 / S-7)</name>
    <dbReference type="NCBI Taxonomy" id="649764"/>
    <lineage>
        <taxon>Bacteria</taxon>
        <taxon>Bacillati</taxon>
        <taxon>Actinomycetota</taxon>
        <taxon>Coriobacteriia</taxon>
        <taxon>Eggerthellales</taxon>
        <taxon>Eggerthellaceae</taxon>
        <taxon>Slackia</taxon>
    </lineage>
</organism>
<evidence type="ECO:0000259" key="4">
    <source>
        <dbReference type="Pfam" id="PF02576"/>
    </source>
</evidence>
<dbReference type="InterPro" id="IPR028998">
    <property type="entry name" value="RimP_C"/>
</dbReference>
<evidence type="ECO:0000256" key="2">
    <source>
        <dbReference type="ARBA" id="ARBA00022517"/>
    </source>
</evidence>
<evidence type="ECO:0000256" key="3">
    <source>
        <dbReference type="HAMAP-Rule" id="MF_01077"/>
    </source>
</evidence>
<dbReference type="OrthoDB" id="9805006at2"/>
<gene>
    <name evidence="3" type="primary">rimP</name>
    <name evidence="6" type="ORF">HMPREF0762_00005</name>
</gene>
<comment type="subcellular location">
    <subcellularLocation>
        <location evidence="3">Cytoplasm</location>
    </subcellularLocation>
</comment>
<accession>D0WDY4</accession>
<dbReference type="InterPro" id="IPR036847">
    <property type="entry name" value="RimP_C_sf"/>
</dbReference>
<dbReference type="HAMAP" id="MF_01077">
    <property type="entry name" value="RimP"/>
    <property type="match status" value="1"/>
</dbReference>
<name>D0WDY4_SLAES</name>